<sequence length="101" mass="11333">MFLVWTLSSLILSYALGFPFLNSTSSGSHMETFLNVTEGNFTEYNKSNQTSLWNKPFFFCHFIHLVCPLATCSLWNLGSCLQIRDEVAGDSARDPMGNGKK</sequence>
<keyword evidence="1" id="KW-0732">Signal</keyword>
<evidence type="ECO:0000313" key="3">
    <source>
        <dbReference type="Proteomes" id="UP000472260"/>
    </source>
</evidence>
<feature type="signal peptide" evidence="1">
    <location>
        <begin position="1"/>
        <end position="17"/>
    </location>
</feature>
<proteinExistence type="predicted"/>
<name>A0A671KCV2_9TELE</name>
<reference evidence="2" key="1">
    <citation type="submission" date="2025-08" db="UniProtKB">
        <authorList>
            <consortium name="Ensembl"/>
        </authorList>
    </citation>
    <scope>IDENTIFICATION</scope>
</reference>
<accession>A0A671KCV2</accession>
<reference evidence="2" key="2">
    <citation type="submission" date="2025-09" db="UniProtKB">
        <authorList>
            <consortium name="Ensembl"/>
        </authorList>
    </citation>
    <scope>IDENTIFICATION</scope>
</reference>
<protein>
    <submittedName>
        <fullName evidence="2">Uncharacterized protein</fullName>
    </submittedName>
</protein>
<evidence type="ECO:0000313" key="2">
    <source>
        <dbReference type="Ensembl" id="ENSSANP00000005319.1"/>
    </source>
</evidence>
<dbReference type="Ensembl" id="ENSSANT00000005718.1">
    <property type="protein sequence ID" value="ENSSANP00000005319.1"/>
    <property type="gene ID" value="ENSSANG00000002896.1"/>
</dbReference>
<feature type="chain" id="PRO_5025508871" evidence="1">
    <location>
        <begin position="18"/>
        <end position="101"/>
    </location>
</feature>
<evidence type="ECO:0000256" key="1">
    <source>
        <dbReference type="SAM" id="SignalP"/>
    </source>
</evidence>
<keyword evidence="3" id="KW-1185">Reference proteome</keyword>
<dbReference type="Proteomes" id="UP000472260">
    <property type="component" value="Unassembled WGS sequence"/>
</dbReference>
<dbReference type="AlphaFoldDB" id="A0A671KCV2"/>
<organism evidence="2 3">
    <name type="scientific">Sinocyclocheilus anshuiensis</name>
    <dbReference type="NCBI Taxonomy" id="1608454"/>
    <lineage>
        <taxon>Eukaryota</taxon>
        <taxon>Metazoa</taxon>
        <taxon>Chordata</taxon>
        <taxon>Craniata</taxon>
        <taxon>Vertebrata</taxon>
        <taxon>Euteleostomi</taxon>
        <taxon>Actinopterygii</taxon>
        <taxon>Neopterygii</taxon>
        <taxon>Teleostei</taxon>
        <taxon>Ostariophysi</taxon>
        <taxon>Cypriniformes</taxon>
        <taxon>Cyprinidae</taxon>
        <taxon>Cyprininae</taxon>
        <taxon>Sinocyclocheilus</taxon>
    </lineage>
</organism>